<evidence type="ECO:0000313" key="3">
    <source>
        <dbReference type="Proteomes" id="UP001501671"/>
    </source>
</evidence>
<sequence>MKFLIDNIFLVALAVVSGVMLLLPSLRGARQGGAISPSEATQLANQRQAVFVDVRPAEQYAGGHIAQSRNVPAAELEQKAAGLPKNRPLIVVCGNGRDAAKAAARLKAQGFGEVVSLAGGLAGWVQAGMPISGTPPTR</sequence>
<dbReference type="InterPro" id="IPR001763">
    <property type="entry name" value="Rhodanese-like_dom"/>
</dbReference>
<dbReference type="PANTHER" id="PTHR43031">
    <property type="entry name" value="FAD-DEPENDENT OXIDOREDUCTASE"/>
    <property type="match status" value="1"/>
</dbReference>
<proteinExistence type="predicted"/>
<name>A0ABP8GI26_9BURK</name>
<protein>
    <submittedName>
        <fullName evidence="2">Rhodanese-like domain-containing protein</fullName>
    </submittedName>
</protein>
<dbReference type="Pfam" id="PF00581">
    <property type="entry name" value="Rhodanese"/>
    <property type="match status" value="1"/>
</dbReference>
<comment type="caution">
    <text evidence="2">The sequence shown here is derived from an EMBL/GenBank/DDBJ whole genome shotgun (WGS) entry which is preliminary data.</text>
</comment>
<dbReference type="SUPFAM" id="SSF52821">
    <property type="entry name" value="Rhodanese/Cell cycle control phosphatase"/>
    <property type="match status" value="1"/>
</dbReference>
<dbReference type="PANTHER" id="PTHR43031:SF18">
    <property type="entry name" value="RHODANESE-RELATED SULFURTRANSFERASES"/>
    <property type="match status" value="1"/>
</dbReference>
<feature type="domain" description="Rhodanese" evidence="1">
    <location>
        <begin position="45"/>
        <end position="133"/>
    </location>
</feature>
<dbReference type="SMART" id="SM00450">
    <property type="entry name" value="RHOD"/>
    <property type="match status" value="1"/>
</dbReference>
<dbReference type="InterPro" id="IPR036873">
    <property type="entry name" value="Rhodanese-like_dom_sf"/>
</dbReference>
<dbReference type="Proteomes" id="UP001501671">
    <property type="component" value="Unassembled WGS sequence"/>
</dbReference>
<accession>A0ABP8GI26</accession>
<dbReference type="PROSITE" id="PS50206">
    <property type="entry name" value="RHODANESE_3"/>
    <property type="match status" value="1"/>
</dbReference>
<dbReference type="InterPro" id="IPR050229">
    <property type="entry name" value="GlpE_sulfurtransferase"/>
</dbReference>
<dbReference type="Gene3D" id="3.40.250.10">
    <property type="entry name" value="Rhodanese-like domain"/>
    <property type="match status" value="1"/>
</dbReference>
<dbReference type="CDD" id="cd00158">
    <property type="entry name" value="RHOD"/>
    <property type="match status" value="1"/>
</dbReference>
<gene>
    <name evidence="2" type="ORF">GCM10023144_06500</name>
</gene>
<organism evidence="2 3">
    <name type="scientific">Pigmentiphaga soli</name>
    <dbReference type="NCBI Taxonomy" id="1007095"/>
    <lineage>
        <taxon>Bacteria</taxon>
        <taxon>Pseudomonadati</taxon>
        <taxon>Pseudomonadota</taxon>
        <taxon>Betaproteobacteria</taxon>
        <taxon>Burkholderiales</taxon>
        <taxon>Alcaligenaceae</taxon>
        <taxon>Pigmentiphaga</taxon>
    </lineage>
</organism>
<evidence type="ECO:0000313" key="2">
    <source>
        <dbReference type="EMBL" id="GAA4324728.1"/>
    </source>
</evidence>
<keyword evidence="3" id="KW-1185">Reference proteome</keyword>
<dbReference type="EMBL" id="BAABFO010000002">
    <property type="protein sequence ID" value="GAA4324728.1"/>
    <property type="molecule type" value="Genomic_DNA"/>
</dbReference>
<reference evidence="3" key="1">
    <citation type="journal article" date="2019" name="Int. J. Syst. Evol. Microbiol.">
        <title>The Global Catalogue of Microorganisms (GCM) 10K type strain sequencing project: providing services to taxonomists for standard genome sequencing and annotation.</title>
        <authorList>
            <consortium name="The Broad Institute Genomics Platform"/>
            <consortium name="The Broad Institute Genome Sequencing Center for Infectious Disease"/>
            <person name="Wu L."/>
            <person name="Ma J."/>
        </authorList>
    </citation>
    <scope>NUCLEOTIDE SEQUENCE [LARGE SCALE GENOMIC DNA]</scope>
    <source>
        <strain evidence="3">JCM 17666</strain>
    </source>
</reference>
<evidence type="ECO:0000259" key="1">
    <source>
        <dbReference type="PROSITE" id="PS50206"/>
    </source>
</evidence>